<keyword evidence="2" id="KW-1133">Transmembrane helix</keyword>
<name>A0ABX9WI42_9ACTN</name>
<evidence type="ECO:0000313" key="4">
    <source>
        <dbReference type="Proteomes" id="UP000280698"/>
    </source>
</evidence>
<accession>A0ABX9WI42</accession>
<dbReference type="InterPro" id="IPR015943">
    <property type="entry name" value="WD40/YVTN_repeat-like_dom_sf"/>
</dbReference>
<feature type="transmembrane region" description="Helical" evidence="2">
    <location>
        <begin position="39"/>
        <end position="58"/>
    </location>
</feature>
<evidence type="ECO:0000256" key="1">
    <source>
        <dbReference type="SAM" id="MobiDB-lite"/>
    </source>
</evidence>
<dbReference type="Gene3D" id="2.130.10.10">
    <property type="entry name" value="YVTN repeat-like/Quinoprotein amine dehydrogenase"/>
    <property type="match status" value="1"/>
</dbReference>
<protein>
    <submittedName>
        <fullName evidence="3">Exo-alpha-sialidase</fullName>
    </submittedName>
</protein>
<dbReference type="EMBL" id="RJLN01000017">
    <property type="protein sequence ID" value="RNL99784.1"/>
    <property type="molecule type" value="Genomic_DNA"/>
</dbReference>
<feature type="region of interest" description="Disordered" evidence="1">
    <location>
        <begin position="63"/>
        <end position="82"/>
    </location>
</feature>
<keyword evidence="2" id="KW-0812">Transmembrane</keyword>
<dbReference type="RefSeq" id="WP_123240349.1">
    <property type="nucleotide sequence ID" value="NZ_JAAHBY010000017.1"/>
</dbReference>
<comment type="caution">
    <text evidence="3">The sequence shown here is derived from an EMBL/GenBank/DDBJ whole genome shotgun (WGS) entry which is preliminary data.</text>
</comment>
<proteinExistence type="predicted"/>
<evidence type="ECO:0000313" key="3">
    <source>
        <dbReference type="EMBL" id="RNL99784.1"/>
    </source>
</evidence>
<dbReference type="CDD" id="cd15482">
    <property type="entry name" value="Sialidase_non-viral"/>
    <property type="match status" value="1"/>
</dbReference>
<sequence>MPDREFAGFRVDAVAGAVRQPPLDELRVVARSRRRRSTALKGTALALLAMVIVVPLVTRPGPLRSAEPPTPSPGHTLPGRPGDFTLTGPESGVDVRIDGCVLRFAHTTDGGRTWSDWNASRYQVTRCRLDADGVAGNFDYAVLGQRTYLVDDGGLLHLSTDYGRTWQEANRAIIGVPAFPATARLVLCEFGCRAVEEPLAVDPASGQVYRLTGTPPSFLQLFSVYPAADGSIWTTYDTAGAAAGGRSTDRGATWLSWTLPPGSTVLALAAVDGRRAYRLVAAADATVTLESTTDGGRTWSERVEGFGKGLDWDLTIGADGSLLVVTQTGPQDNRRQEVRVSRDGGRSWEVVRDGGMPVGSVSVAPGYAWLFGGSDGPQGEADHLMITRDGRTWSQFFLDS</sequence>
<organism evidence="3 4">
    <name type="scientific">Micromonospora solifontis</name>
    <dbReference type="NCBI Taxonomy" id="2487138"/>
    <lineage>
        <taxon>Bacteria</taxon>
        <taxon>Bacillati</taxon>
        <taxon>Actinomycetota</taxon>
        <taxon>Actinomycetes</taxon>
        <taxon>Micromonosporales</taxon>
        <taxon>Micromonosporaceae</taxon>
        <taxon>Micromonospora</taxon>
    </lineage>
</organism>
<keyword evidence="4" id="KW-1185">Reference proteome</keyword>
<gene>
    <name evidence="3" type="ORF">EFE23_08440</name>
</gene>
<reference evidence="3 4" key="1">
    <citation type="submission" date="2018-11" db="EMBL/GenBank/DDBJ databases">
        <title>Micromonospora sp. PPF5-17, a new actinomycetes isolated from a hot spring soil.</title>
        <authorList>
            <person name="Thawai C."/>
        </authorList>
    </citation>
    <scope>NUCLEOTIDE SEQUENCE [LARGE SCALE GENOMIC DNA]</scope>
    <source>
        <strain evidence="3 4">PPF5-17</strain>
    </source>
</reference>
<dbReference type="Proteomes" id="UP000280698">
    <property type="component" value="Unassembled WGS sequence"/>
</dbReference>
<evidence type="ECO:0000256" key="2">
    <source>
        <dbReference type="SAM" id="Phobius"/>
    </source>
</evidence>
<keyword evidence="2" id="KW-0472">Membrane</keyword>
<dbReference type="SUPFAM" id="SSF110296">
    <property type="entry name" value="Oligoxyloglucan reducing end-specific cellobiohydrolase"/>
    <property type="match status" value="1"/>
</dbReference>